<evidence type="ECO:0000256" key="4">
    <source>
        <dbReference type="ARBA" id="ARBA00023242"/>
    </source>
</evidence>
<keyword evidence="2 5" id="KW-0378">Hydrolase</keyword>
<dbReference type="AlphaFoldDB" id="A0A9P8I2I8"/>
<feature type="compositionally biased region" description="Basic residues" evidence="6">
    <location>
        <begin position="207"/>
        <end position="220"/>
    </location>
</feature>
<reference evidence="7" key="1">
    <citation type="submission" date="2021-03" db="EMBL/GenBank/DDBJ databases">
        <title>Comparative genomics and phylogenomic investigation of the class Geoglossomycetes provide insights into ecological specialization and systematics.</title>
        <authorList>
            <person name="Melie T."/>
            <person name="Pirro S."/>
            <person name="Miller A.N."/>
            <person name="Quandt A."/>
        </authorList>
    </citation>
    <scope>NUCLEOTIDE SEQUENCE</scope>
    <source>
        <strain evidence="7">GBOQ0MN5Z8</strain>
    </source>
</reference>
<evidence type="ECO:0000256" key="3">
    <source>
        <dbReference type="ARBA" id="ARBA00023239"/>
    </source>
</evidence>
<dbReference type="OrthoDB" id="49151at2759"/>
<dbReference type="GO" id="GO:0034477">
    <property type="term" value="P:U6 snRNA 3'-end processing"/>
    <property type="evidence" value="ECO:0007669"/>
    <property type="project" value="UniProtKB-UniRule"/>
</dbReference>
<protein>
    <recommendedName>
        <fullName evidence="5">U6 snRNA phosphodiesterase</fullName>
        <ecNumber evidence="5">3.1.4.-</ecNumber>
    </recommendedName>
</protein>
<keyword evidence="1 5" id="KW-0540">Nuclease</keyword>
<dbReference type="GO" id="GO:0016829">
    <property type="term" value="F:lyase activity"/>
    <property type="evidence" value="ECO:0007669"/>
    <property type="project" value="UniProtKB-KW"/>
</dbReference>
<dbReference type="GO" id="GO:0005634">
    <property type="term" value="C:nucleus"/>
    <property type="evidence" value="ECO:0007669"/>
    <property type="project" value="UniProtKB-SubCell"/>
</dbReference>
<evidence type="ECO:0000313" key="8">
    <source>
        <dbReference type="Proteomes" id="UP000698800"/>
    </source>
</evidence>
<keyword evidence="3" id="KW-0456">Lyase</keyword>
<feature type="compositionally biased region" description="Acidic residues" evidence="6">
    <location>
        <begin position="35"/>
        <end position="44"/>
    </location>
</feature>
<sequence length="306" mass="33709">MGLVDYYSDSDDGRGAGSSQPPSAALGKRKRVEDQTDPLSEESEPLPTLPPLPSRFHDLYASASRVSTIDDPSLHGGRTRIMPHVEGNWSTHVYLESSDLGTPLPLHISLSRPVVLTTEQRQNFAGSLQEVIENSGVRPFQIHFTTLCWVPNYKNTRWFLVLRIDKPAKNELNRLLWASNRVVMSFGQAPLYVPEDTPTPRIQHGNAKGRPRGPRGRRGSNKGANIEDEAQLDCSSHIHVSLGWSLEEPSLEMENRTKSTAILAIVKTLTTELVVQFETVKVKVGNAINVVPLPTKVKGGTGLIGL</sequence>
<proteinExistence type="inferred from homology"/>
<dbReference type="Proteomes" id="UP000698800">
    <property type="component" value="Unassembled WGS sequence"/>
</dbReference>
<dbReference type="EMBL" id="JAGHQL010000086">
    <property type="protein sequence ID" value="KAH0539089.1"/>
    <property type="molecule type" value="Genomic_DNA"/>
</dbReference>
<evidence type="ECO:0000256" key="1">
    <source>
        <dbReference type="ARBA" id="ARBA00022722"/>
    </source>
</evidence>
<comment type="caution">
    <text evidence="7">The sequence shown here is derived from an EMBL/GenBank/DDBJ whole genome shotgun (WGS) entry which is preliminary data.</text>
</comment>
<feature type="active site" description="Proton donor/acceptor" evidence="5">
    <location>
        <position position="239"/>
    </location>
</feature>
<comment type="similarity">
    <text evidence="5">Belongs to the 2H phosphoesterase superfamily. USB1 family.</text>
</comment>
<evidence type="ECO:0000256" key="2">
    <source>
        <dbReference type="ARBA" id="ARBA00022801"/>
    </source>
</evidence>
<dbReference type="Gene3D" id="3.90.1140.10">
    <property type="entry name" value="Cyclic phosphodiesterase"/>
    <property type="match status" value="1"/>
</dbReference>
<feature type="region of interest" description="Disordered" evidence="6">
    <location>
        <begin position="194"/>
        <end position="226"/>
    </location>
</feature>
<feature type="region of interest" description="Disordered" evidence="6">
    <location>
        <begin position="1"/>
        <end position="54"/>
    </location>
</feature>
<gene>
    <name evidence="5" type="primary">USB1</name>
    <name evidence="7" type="ORF">FGG08_004327</name>
</gene>
<evidence type="ECO:0000256" key="5">
    <source>
        <dbReference type="HAMAP-Rule" id="MF_03040"/>
    </source>
</evidence>
<comment type="function">
    <text evidence="5">Phosphodiesterase responsible for the U6 snRNA 3' end processing. Acts as an exoribonuclease (RNase) responsible for trimming the poly(U) tract of the last nucleotides in the pre-U6 snRNA molecule, leading to the formation of mature U6 snRNA.</text>
</comment>
<dbReference type="Pfam" id="PF09749">
    <property type="entry name" value="HVSL"/>
    <property type="match status" value="2"/>
</dbReference>
<name>A0A9P8I2I8_9PEZI</name>
<dbReference type="PANTHER" id="PTHR13522:SF3">
    <property type="entry name" value="U6 SNRNA PHOSPHODIESTERASE 1"/>
    <property type="match status" value="1"/>
</dbReference>
<keyword evidence="8" id="KW-1185">Reference proteome</keyword>
<dbReference type="InterPro" id="IPR027521">
    <property type="entry name" value="Usb1"/>
</dbReference>
<feature type="active site" description="Proton donor/acceptor" evidence="5">
    <location>
        <position position="107"/>
    </location>
</feature>
<dbReference type="HAMAP" id="MF_03040">
    <property type="entry name" value="USB1"/>
    <property type="match status" value="1"/>
</dbReference>
<evidence type="ECO:0000256" key="6">
    <source>
        <dbReference type="SAM" id="MobiDB-lite"/>
    </source>
</evidence>
<dbReference type="PANTHER" id="PTHR13522">
    <property type="entry name" value="U6 SNRNA PHOSPHODIESTERASE 1"/>
    <property type="match status" value="1"/>
</dbReference>
<accession>A0A9P8I2I8</accession>
<dbReference type="GO" id="GO:1990838">
    <property type="term" value="F:poly(U)-specific exoribonuclease activity, producing 3' uridine cyclic phosphate ends"/>
    <property type="evidence" value="ECO:0007669"/>
    <property type="project" value="UniProtKB-UniRule"/>
</dbReference>
<comment type="subcellular location">
    <subcellularLocation>
        <location evidence="5">Nucleus</location>
    </subcellularLocation>
</comment>
<keyword evidence="4 5" id="KW-0539">Nucleus</keyword>
<organism evidence="7 8">
    <name type="scientific">Glutinoglossum americanum</name>
    <dbReference type="NCBI Taxonomy" id="1670608"/>
    <lineage>
        <taxon>Eukaryota</taxon>
        <taxon>Fungi</taxon>
        <taxon>Dikarya</taxon>
        <taxon>Ascomycota</taxon>
        <taxon>Pezizomycotina</taxon>
        <taxon>Geoglossomycetes</taxon>
        <taxon>Geoglossales</taxon>
        <taxon>Geoglossaceae</taxon>
        <taxon>Glutinoglossum</taxon>
    </lineage>
</organism>
<dbReference type="EC" id="3.1.4.-" evidence="5"/>
<evidence type="ECO:0000313" key="7">
    <source>
        <dbReference type="EMBL" id="KAH0539089.1"/>
    </source>
</evidence>